<gene>
    <name evidence="1" type="ORF">YALI1_D27133g</name>
</gene>
<accession>A0A1D8NFK6</accession>
<evidence type="ECO:0000313" key="2">
    <source>
        <dbReference type="Proteomes" id="UP000182444"/>
    </source>
</evidence>
<dbReference type="RefSeq" id="XP_068138905.1">
    <property type="nucleotide sequence ID" value="XM_068282804.1"/>
</dbReference>
<sequence>MSRDYHSKTLSALSDCGNIYPSPDSPLPVVTMVAPRSYQVLPCAKEEDITLSLPMDSVYTNCISCHPTLLTQLLKSIIFNSSMFTYTWQ</sequence>
<dbReference type="GeneID" id="94583417"/>
<evidence type="ECO:0000313" key="1">
    <source>
        <dbReference type="EMBL" id="AOW04418.1"/>
    </source>
</evidence>
<reference evidence="1 2" key="1">
    <citation type="journal article" date="2016" name="PLoS ONE">
        <title>Sequence Assembly of Yarrowia lipolytica Strain W29/CLIB89 Shows Transposable Element Diversity.</title>
        <authorList>
            <person name="Magnan C."/>
            <person name="Yu J."/>
            <person name="Chang I."/>
            <person name="Jahn E."/>
            <person name="Kanomata Y."/>
            <person name="Wu J."/>
            <person name="Zeller M."/>
            <person name="Oakes M."/>
            <person name="Baldi P."/>
            <person name="Sandmeyer S."/>
        </authorList>
    </citation>
    <scope>NUCLEOTIDE SEQUENCE [LARGE SCALE GENOMIC DNA]</scope>
    <source>
        <strain evidence="2">CLIB89(W29)</strain>
    </source>
</reference>
<name>A0A1D8NFK6_YARLL</name>
<proteinExistence type="predicted"/>
<dbReference type="EMBL" id="CP017556">
    <property type="protein sequence ID" value="AOW04418.1"/>
    <property type="molecule type" value="Genomic_DNA"/>
</dbReference>
<protein>
    <submittedName>
        <fullName evidence="1">Uncharacterized protein</fullName>
    </submittedName>
</protein>
<dbReference type="AlphaFoldDB" id="A0A1D8NFK6"/>
<dbReference type="VEuPathDB" id="FungiDB:YALI1_D27133g"/>
<organism evidence="1 2">
    <name type="scientific">Yarrowia lipolytica</name>
    <name type="common">Candida lipolytica</name>
    <dbReference type="NCBI Taxonomy" id="4952"/>
    <lineage>
        <taxon>Eukaryota</taxon>
        <taxon>Fungi</taxon>
        <taxon>Dikarya</taxon>
        <taxon>Ascomycota</taxon>
        <taxon>Saccharomycotina</taxon>
        <taxon>Dipodascomycetes</taxon>
        <taxon>Dipodascales</taxon>
        <taxon>Dipodascales incertae sedis</taxon>
        <taxon>Yarrowia</taxon>
    </lineage>
</organism>
<dbReference type="Proteomes" id="UP000182444">
    <property type="component" value="Chromosome 1D"/>
</dbReference>